<reference evidence="10" key="1">
    <citation type="submission" date="2017-09" db="EMBL/GenBank/DDBJ databases">
        <authorList>
            <person name="Varghese N."/>
            <person name="Submissions S."/>
        </authorList>
    </citation>
    <scope>NUCLEOTIDE SEQUENCE [LARGE SCALE GENOMIC DNA]</scope>
    <source>
        <strain evidence="10">MSL47</strain>
    </source>
</reference>
<dbReference type="Proteomes" id="UP000219573">
    <property type="component" value="Unassembled WGS sequence"/>
</dbReference>
<accession>A0A285G187</accession>
<dbReference type="FunFam" id="3.40.50.300:FF:000016">
    <property type="entry name" value="Oligopeptide ABC transporter ATP-binding component"/>
    <property type="match status" value="1"/>
</dbReference>
<dbReference type="OrthoDB" id="41661at2"/>
<dbReference type="CDD" id="cd03257">
    <property type="entry name" value="ABC_NikE_OppD_transporters"/>
    <property type="match status" value="1"/>
</dbReference>
<dbReference type="Pfam" id="PF08352">
    <property type="entry name" value="oligo_HPY"/>
    <property type="match status" value="1"/>
</dbReference>
<dbReference type="Pfam" id="PF00005">
    <property type="entry name" value="ABC_tran"/>
    <property type="match status" value="1"/>
</dbReference>
<dbReference type="AlphaFoldDB" id="A0A285G187"/>
<name>A0A285G187_9FIRM</name>
<dbReference type="SMART" id="SM00382">
    <property type="entry name" value="AAA"/>
    <property type="match status" value="1"/>
</dbReference>
<feature type="domain" description="ABC transporter" evidence="8">
    <location>
        <begin position="7"/>
        <end position="258"/>
    </location>
</feature>
<proteinExistence type="inferred from homology"/>
<dbReference type="InterPro" id="IPR003439">
    <property type="entry name" value="ABC_transporter-like_ATP-bd"/>
</dbReference>
<evidence type="ECO:0000313" key="10">
    <source>
        <dbReference type="Proteomes" id="UP000219573"/>
    </source>
</evidence>
<dbReference type="RefSeq" id="WP_097016762.1">
    <property type="nucleotide sequence ID" value="NZ_OBDZ01000004.1"/>
</dbReference>
<evidence type="ECO:0000256" key="2">
    <source>
        <dbReference type="ARBA" id="ARBA00005417"/>
    </source>
</evidence>
<evidence type="ECO:0000256" key="5">
    <source>
        <dbReference type="ARBA" id="ARBA00022741"/>
    </source>
</evidence>
<comment type="subcellular location">
    <subcellularLocation>
        <location evidence="1">Cell membrane</location>
        <topology evidence="1">Peripheral membrane protein</topology>
    </subcellularLocation>
</comment>
<evidence type="ECO:0000256" key="1">
    <source>
        <dbReference type="ARBA" id="ARBA00004202"/>
    </source>
</evidence>
<evidence type="ECO:0000256" key="4">
    <source>
        <dbReference type="ARBA" id="ARBA00022475"/>
    </source>
</evidence>
<dbReference type="GO" id="GO:0005524">
    <property type="term" value="F:ATP binding"/>
    <property type="evidence" value="ECO:0007669"/>
    <property type="project" value="UniProtKB-KW"/>
</dbReference>
<dbReference type="InterPro" id="IPR017871">
    <property type="entry name" value="ABC_transporter-like_CS"/>
</dbReference>
<keyword evidence="10" id="KW-1185">Reference proteome</keyword>
<keyword evidence="3" id="KW-0813">Transport</keyword>
<dbReference type="PROSITE" id="PS50893">
    <property type="entry name" value="ABC_TRANSPORTER_2"/>
    <property type="match status" value="1"/>
</dbReference>
<dbReference type="GO" id="GO:0005886">
    <property type="term" value="C:plasma membrane"/>
    <property type="evidence" value="ECO:0007669"/>
    <property type="project" value="UniProtKB-SubCell"/>
</dbReference>
<evidence type="ECO:0000259" key="8">
    <source>
        <dbReference type="PROSITE" id="PS50893"/>
    </source>
</evidence>
<dbReference type="GO" id="GO:0016887">
    <property type="term" value="F:ATP hydrolysis activity"/>
    <property type="evidence" value="ECO:0007669"/>
    <property type="project" value="InterPro"/>
</dbReference>
<evidence type="ECO:0000256" key="7">
    <source>
        <dbReference type="ARBA" id="ARBA00023136"/>
    </source>
</evidence>
<dbReference type="InterPro" id="IPR003593">
    <property type="entry name" value="AAA+_ATPase"/>
</dbReference>
<dbReference type="InterPro" id="IPR013563">
    <property type="entry name" value="Oligopep_ABC_C"/>
</dbReference>
<sequence length="332" mass="36954">MEKDIILEINNLKTYFDTDNGIVKACDGVSYQLNQGKTLAVVGESGSGKSVTALSILKLIPSPPGKIVDGEINFKGINLLKISKEEMEKIRGNEIAMIFQEPMTSLNPALTIGYQIREALLLHQSISKKEANQRAIELLNLVGIPSPDQRVSEYPHQISGGMRQRVMIAIALACNPKLLIADEPTTALDVTIQAQILRLIKRLQQELEMSVIMITHDLGVVAEVADTVAVMYAGKIVEYGLVDDIFYDSKHPYLKGLKKSIPRLDIEQEVLHTIKGVVPSSSDLPAGCKFEPRCSYSLEICKFKEPKRTYFNDTHYTCCWLYQKDGENLNGE</sequence>
<dbReference type="InterPro" id="IPR050388">
    <property type="entry name" value="ABC_Ni/Peptide_Import"/>
</dbReference>
<evidence type="ECO:0000256" key="3">
    <source>
        <dbReference type="ARBA" id="ARBA00022448"/>
    </source>
</evidence>
<gene>
    <name evidence="9" type="ORF">SAMN06265827_104121</name>
</gene>
<keyword evidence="7" id="KW-0472">Membrane</keyword>
<keyword evidence="4" id="KW-1003">Cell membrane</keyword>
<evidence type="ECO:0000256" key="6">
    <source>
        <dbReference type="ARBA" id="ARBA00022840"/>
    </source>
</evidence>
<comment type="similarity">
    <text evidence="2">Belongs to the ABC transporter superfamily.</text>
</comment>
<dbReference type="NCBIfam" id="TIGR01727">
    <property type="entry name" value="oligo_HPY"/>
    <property type="match status" value="1"/>
</dbReference>
<dbReference type="PANTHER" id="PTHR43297:SF2">
    <property type="entry name" value="DIPEPTIDE TRANSPORT ATP-BINDING PROTEIN DPPD"/>
    <property type="match status" value="1"/>
</dbReference>
<dbReference type="PANTHER" id="PTHR43297">
    <property type="entry name" value="OLIGOPEPTIDE TRANSPORT ATP-BINDING PROTEIN APPD"/>
    <property type="match status" value="1"/>
</dbReference>
<dbReference type="Gene3D" id="3.40.50.300">
    <property type="entry name" value="P-loop containing nucleotide triphosphate hydrolases"/>
    <property type="match status" value="1"/>
</dbReference>
<keyword evidence="6 9" id="KW-0067">ATP-binding</keyword>
<dbReference type="PROSITE" id="PS00211">
    <property type="entry name" value="ABC_TRANSPORTER_1"/>
    <property type="match status" value="1"/>
</dbReference>
<dbReference type="GO" id="GO:0015833">
    <property type="term" value="P:peptide transport"/>
    <property type="evidence" value="ECO:0007669"/>
    <property type="project" value="InterPro"/>
</dbReference>
<organism evidence="9 10">
    <name type="scientific">Orenia metallireducens</name>
    <dbReference type="NCBI Taxonomy" id="1413210"/>
    <lineage>
        <taxon>Bacteria</taxon>
        <taxon>Bacillati</taxon>
        <taxon>Bacillota</taxon>
        <taxon>Clostridia</taxon>
        <taxon>Halanaerobiales</taxon>
        <taxon>Halobacteroidaceae</taxon>
        <taxon>Orenia</taxon>
    </lineage>
</organism>
<dbReference type="SUPFAM" id="SSF52540">
    <property type="entry name" value="P-loop containing nucleoside triphosphate hydrolases"/>
    <property type="match status" value="1"/>
</dbReference>
<evidence type="ECO:0000313" key="9">
    <source>
        <dbReference type="EMBL" id="SNY17309.1"/>
    </source>
</evidence>
<dbReference type="EMBL" id="OBDZ01000004">
    <property type="protein sequence ID" value="SNY17309.1"/>
    <property type="molecule type" value="Genomic_DNA"/>
</dbReference>
<protein>
    <submittedName>
        <fullName evidence="9">Peptide/nickel transport system ATP-binding protein/oligopeptide transport system ATP-binding protein</fullName>
    </submittedName>
</protein>
<dbReference type="InterPro" id="IPR027417">
    <property type="entry name" value="P-loop_NTPase"/>
</dbReference>
<keyword evidence="5" id="KW-0547">Nucleotide-binding</keyword>